<keyword evidence="1" id="KW-0472">Membrane</keyword>
<evidence type="ECO:0000256" key="1">
    <source>
        <dbReference type="SAM" id="Phobius"/>
    </source>
</evidence>
<protein>
    <submittedName>
        <fullName evidence="2">Uncharacterized protein</fullName>
    </submittedName>
</protein>
<name>A0A931G5Z9_9MICC</name>
<dbReference type="RefSeq" id="WP_196397054.1">
    <property type="nucleotide sequence ID" value="NZ_JADNYM010000014.1"/>
</dbReference>
<keyword evidence="3" id="KW-1185">Reference proteome</keyword>
<dbReference type="EMBL" id="JADNYM010000014">
    <property type="protein sequence ID" value="MBG0740110.1"/>
    <property type="molecule type" value="Genomic_DNA"/>
</dbReference>
<evidence type="ECO:0000313" key="3">
    <source>
        <dbReference type="Proteomes" id="UP000655366"/>
    </source>
</evidence>
<sequence length="212" mass="21917">MSAVSAPFRWLRSGTIAVTILALAAGAHTLAGGVLPEPILLLALTALTAVVSVAVTSIRVPLALMLALLGASQLLLHNAFDLLSNPMVPTAALVDPAMAHHLMGVHTALAPQATAMAQMSMQPGYPSAALAMTLAHVGATLATAVVLAKGEEALWLLADWLRPLVRLAGPAPVAVAPFQALTAANSPIRPQPWRNLRADCRRGPPTVAHVFV</sequence>
<evidence type="ECO:0000313" key="2">
    <source>
        <dbReference type="EMBL" id="MBG0740110.1"/>
    </source>
</evidence>
<accession>A0A931G5Z9</accession>
<proteinExistence type="predicted"/>
<reference evidence="2 3" key="1">
    <citation type="submission" date="2020-11" db="EMBL/GenBank/DDBJ databases">
        <title>Arthrobacter antarcticus sp. nov., isolated from Antarctic Soil.</title>
        <authorList>
            <person name="Li J."/>
        </authorList>
    </citation>
    <scope>NUCLEOTIDE SEQUENCE [LARGE SCALE GENOMIC DNA]</scope>
    <source>
        <strain evidence="2 3">Z1-20</strain>
    </source>
</reference>
<feature type="transmembrane region" description="Helical" evidence="1">
    <location>
        <begin position="39"/>
        <end position="55"/>
    </location>
</feature>
<dbReference type="AlphaFoldDB" id="A0A931G5Z9"/>
<organism evidence="2 3">
    <name type="scientific">Arthrobacter terrae</name>
    <dbReference type="NCBI Taxonomy" id="2935737"/>
    <lineage>
        <taxon>Bacteria</taxon>
        <taxon>Bacillati</taxon>
        <taxon>Actinomycetota</taxon>
        <taxon>Actinomycetes</taxon>
        <taxon>Micrococcales</taxon>
        <taxon>Micrococcaceae</taxon>
        <taxon>Arthrobacter</taxon>
    </lineage>
</organism>
<gene>
    <name evidence="2" type="ORF">IV500_12040</name>
</gene>
<keyword evidence="1" id="KW-0812">Transmembrane</keyword>
<dbReference type="Proteomes" id="UP000655366">
    <property type="component" value="Unassembled WGS sequence"/>
</dbReference>
<keyword evidence="1" id="KW-1133">Transmembrane helix</keyword>
<comment type="caution">
    <text evidence="2">The sequence shown here is derived from an EMBL/GenBank/DDBJ whole genome shotgun (WGS) entry which is preliminary data.</text>
</comment>